<keyword evidence="8" id="KW-1185">Reference proteome</keyword>
<feature type="transmembrane region" description="Helical" evidence="5">
    <location>
        <begin position="44"/>
        <end position="63"/>
    </location>
</feature>
<dbReference type="InterPro" id="IPR020846">
    <property type="entry name" value="MFS_dom"/>
</dbReference>
<feature type="transmembrane region" description="Helical" evidence="5">
    <location>
        <begin position="194"/>
        <end position="214"/>
    </location>
</feature>
<dbReference type="InterPro" id="IPR011701">
    <property type="entry name" value="MFS"/>
</dbReference>
<feature type="transmembrane region" description="Helical" evidence="5">
    <location>
        <begin position="267"/>
        <end position="286"/>
    </location>
</feature>
<evidence type="ECO:0000256" key="3">
    <source>
        <dbReference type="ARBA" id="ARBA00022989"/>
    </source>
</evidence>
<feature type="transmembrane region" description="Helical" evidence="5">
    <location>
        <begin position="163"/>
        <end position="182"/>
    </location>
</feature>
<dbReference type="PANTHER" id="PTHR23514:SF13">
    <property type="entry name" value="INNER MEMBRANE PROTEIN YBJJ"/>
    <property type="match status" value="1"/>
</dbReference>
<evidence type="ECO:0000259" key="6">
    <source>
        <dbReference type="PROSITE" id="PS50850"/>
    </source>
</evidence>
<organism evidence="7 8">
    <name type="scientific">Salipiger profundus</name>
    <dbReference type="NCBI Taxonomy" id="1229727"/>
    <lineage>
        <taxon>Bacteria</taxon>
        <taxon>Pseudomonadati</taxon>
        <taxon>Pseudomonadota</taxon>
        <taxon>Alphaproteobacteria</taxon>
        <taxon>Rhodobacterales</taxon>
        <taxon>Roseobacteraceae</taxon>
        <taxon>Salipiger</taxon>
    </lineage>
</organism>
<dbReference type="EMBL" id="CP014796">
    <property type="protein sequence ID" value="APX25151.1"/>
    <property type="molecule type" value="Genomic_DNA"/>
</dbReference>
<dbReference type="Proteomes" id="UP000186559">
    <property type="component" value="Chromosome"/>
</dbReference>
<evidence type="ECO:0000256" key="1">
    <source>
        <dbReference type="ARBA" id="ARBA00004141"/>
    </source>
</evidence>
<dbReference type="RefSeq" id="WP_076624804.1">
    <property type="nucleotide sequence ID" value="NZ_BMEW01000006.1"/>
</dbReference>
<comment type="subcellular location">
    <subcellularLocation>
        <location evidence="1">Membrane</location>
        <topology evidence="1">Multi-pass membrane protein</topology>
    </subcellularLocation>
</comment>
<name>A0A1U7DAG4_9RHOB</name>
<keyword evidence="3 5" id="KW-1133">Transmembrane helix</keyword>
<dbReference type="InterPro" id="IPR051788">
    <property type="entry name" value="MFS_Transporter"/>
</dbReference>
<feature type="transmembrane region" description="Helical" evidence="5">
    <location>
        <begin position="292"/>
        <end position="314"/>
    </location>
</feature>
<accession>A0A1U7DAG4</accession>
<dbReference type="Gene3D" id="1.20.1250.20">
    <property type="entry name" value="MFS general substrate transporter like domains"/>
    <property type="match status" value="2"/>
</dbReference>
<feature type="transmembrane region" description="Helical" evidence="5">
    <location>
        <begin position="95"/>
        <end position="116"/>
    </location>
</feature>
<dbReference type="Pfam" id="PF07690">
    <property type="entry name" value="MFS_1"/>
    <property type="match status" value="1"/>
</dbReference>
<feature type="transmembrane region" description="Helical" evidence="5">
    <location>
        <begin position="12"/>
        <end position="32"/>
    </location>
</feature>
<dbReference type="PROSITE" id="PS50850">
    <property type="entry name" value="MFS"/>
    <property type="match status" value="1"/>
</dbReference>
<dbReference type="InterPro" id="IPR036259">
    <property type="entry name" value="MFS_trans_sf"/>
</dbReference>
<feature type="transmembrane region" description="Helical" evidence="5">
    <location>
        <begin position="70"/>
        <end position="89"/>
    </location>
</feature>
<dbReference type="PANTHER" id="PTHR23514">
    <property type="entry name" value="BYPASS OF STOP CODON PROTEIN 6"/>
    <property type="match status" value="1"/>
</dbReference>
<evidence type="ECO:0000256" key="4">
    <source>
        <dbReference type="ARBA" id="ARBA00023136"/>
    </source>
</evidence>
<dbReference type="GO" id="GO:0016020">
    <property type="term" value="C:membrane"/>
    <property type="evidence" value="ECO:0007669"/>
    <property type="project" value="UniProtKB-SubCell"/>
</dbReference>
<evidence type="ECO:0000256" key="2">
    <source>
        <dbReference type="ARBA" id="ARBA00022692"/>
    </source>
</evidence>
<proteinExistence type="predicted"/>
<dbReference type="STRING" id="1229727.Ga0080559_TMP4355"/>
<evidence type="ECO:0000256" key="5">
    <source>
        <dbReference type="SAM" id="Phobius"/>
    </source>
</evidence>
<dbReference type="GO" id="GO:0022857">
    <property type="term" value="F:transmembrane transporter activity"/>
    <property type="evidence" value="ECO:0007669"/>
    <property type="project" value="InterPro"/>
</dbReference>
<feature type="transmembrane region" description="Helical" evidence="5">
    <location>
        <begin position="326"/>
        <end position="345"/>
    </location>
</feature>
<evidence type="ECO:0000313" key="8">
    <source>
        <dbReference type="Proteomes" id="UP000186559"/>
    </source>
</evidence>
<dbReference type="OrthoDB" id="5526080at2"/>
<dbReference type="KEGG" id="tpro:Ga0080559_TMP4355"/>
<reference evidence="7 8" key="1">
    <citation type="submission" date="2016-03" db="EMBL/GenBank/DDBJ databases">
        <title>Deep-sea bacteria in the southern Pacific.</title>
        <authorList>
            <person name="Tang K."/>
        </authorList>
    </citation>
    <scope>NUCLEOTIDE SEQUENCE [LARGE SCALE GENOMIC DNA]</scope>
    <source>
        <strain evidence="7 8">JLT2016</strain>
    </source>
</reference>
<feature type="transmembrane region" description="Helical" evidence="5">
    <location>
        <begin position="234"/>
        <end position="255"/>
    </location>
</feature>
<keyword evidence="2 5" id="KW-0812">Transmembrane</keyword>
<dbReference type="SUPFAM" id="SSF103473">
    <property type="entry name" value="MFS general substrate transporter"/>
    <property type="match status" value="1"/>
</dbReference>
<protein>
    <submittedName>
        <fullName evidence="7">Major facilitator superfamily (MFS) transporter</fullName>
    </submittedName>
</protein>
<keyword evidence="4 5" id="KW-0472">Membrane</keyword>
<evidence type="ECO:0000313" key="7">
    <source>
        <dbReference type="EMBL" id="APX25151.1"/>
    </source>
</evidence>
<gene>
    <name evidence="7" type="ORF">Ga0080559_TMP4355</name>
</gene>
<feature type="domain" description="Major facilitator superfamily (MFS) profile" evidence="6">
    <location>
        <begin position="201"/>
        <end position="384"/>
    </location>
</feature>
<dbReference type="AlphaFoldDB" id="A0A1U7DAG4"/>
<feature type="transmembrane region" description="Helical" evidence="5">
    <location>
        <begin position="137"/>
        <end position="157"/>
    </location>
</feature>
<feature type="transmembrane region" description="Helical" evidence="5">
    <location>
        <begin position="351"/>
        <end position="373"/>
    </location>
</feature>
<sequence length="384" mass="38012">MAVKHDLTAAGGPLAAFAAMGLFWGGFAALVPAIKARAGLGDEAFGMAMLVSTCGAVLAMWAAPRAEARLGRAALPVLSLLMVSTFLLPGLSRGWWSFALAMTAAGAAAGLLDVVMNAQVAALEAARRRPLMNLAHGTYSMVYAAAAILTGLAREAGAAPQPVFTGLAAAALGCVALTLAAPRVQHPDAGSGTATRLPGALVTAAGLVVLIGFLTEQAAEGWSALHLERNLGAGAAAGAIGPALLGATMGAGRLFGQGLARRVAPTGLLCGGALVAAAGGLLAAFAPTLMLAYAGFAALGLGASLLVPMGFAFVAARVTPEARAAAIARLSMIGYLGFFLGPPMMGVVSGAVGLAAAFAAVALVLCLVPLALVPWMRRSARAPA</sequence>